<keyword evidence="6" id="KW-0479">Metal-binding</keyword>
<evidence type="ECO:0000256" key="1">
    <source>
        <dbReference type="ARBA" id="ARBA00004496"/>
    </source>
</evidence>
<dbReference type="Pfam" id="PF18552">
    <property type="entry name" value="PheRS_DBD1"/>
    <property type="match status" value="1"/>
</dbReference>
<dbReference type="CDD" id="cd00496">
    <property type="entry name" value="PheRS_alpha_core"/>
    <property type="match status" value="1"/>
</dbReference>
<keyword evidence="14" id="KW-1185">Reference proteome</keyword>
<dbReference type="SUPFAM" id="SSF55681">
    <property type="entry name" value="Class II aaRS and biotin synthetases"/>
    <property type="match status" value="1"/>
</dbReference>
<keyword evidence="5" id="KW-0436">Ligase</keyword>
<dbReference type="PANTHER" id="PTHR11538:SF40">
    <property type="entry name" value="PHENYLALANINE--TRNA LIGASE ALPHA SUBUNIT"/>
    <property type="match status" value="1"/>
</dbReference>
<evidence type="ECO:0000256" key="2">
    <source>
        <dbReference type="ARBA" id="ARBA00006703"/>
    </source>
</evidence>
<dbReference type="Pfam" id="PF01409">
    <property type="entry name" value="tRNA-synt_2d"/>
    <property type="match status" value="1"/>
</dbReference>
<dbReference type="GO" id="GO:0009328">
    <property type="term" value="C:phenylalanine-tRNA ligase complex"/>
    <property type="evidence" value="ECO:0007669"/>
    <property type="project" value="TreeGrafter"/>
</dbReference>
<name>A0A8P4KKX9_DICLA</name>
<evidence type="ECO:0000256" key="4">
    <source>
        <dbReference type="ARBA" id="ARBA00022490"/>
    </source>
</evidence>
<dbReference type="GO" id="GO:0004826">
    <property type="term" value="F:phenylalanine-tRNA ligase activity"/>
    <property type="evidence" value="ECO:0007669"/>
    <property type="project" value="UniProtKB-EC"/>
</dbReference>
<dbReference type="InterPro" id="IPR040724">
    <property type="entry name" value="PheRS_DBD1"/>
</dbReference>
<gene>
    <name evidence="13" type="primary">farsa</name>
</gene>
<dbReference type="GO" id="GO:0000049">
    <property type="term" value="F:tRNA binding"/>
    <property type="evidence" value="ECO:0007669"/>
    <property type="project" value="InterPro"/>
</dbReference>
<dbReference type="Gene3D" id="3.30.1370.240">
    <property type="match status" value="1"/>
</dbReference>
<keyword evidence="9" id="KW-0460">Magnesium</keyword>
<dbReference type="Gene3D" id="1.10.10.2320">
    <property type="match status" value="1"/>
</dbReference>
<keyword evidence="8" id="KW-0067">ATP-binding</keyword>
<evidence type="ECO:0000256" key="5">
    <source>
        <dbReference type="ARBA" id="ARBA00022598"/>
    </source>
</evidence>
<dbReference type="Pfam" id="PF18554">
    <property type="entry name" value="PheRS_DBD2"/>
    <property type="match status" value="1"/>
</dbReference>
<evidence type="ECO:0000313" key="13">
    <source>
        <dbReference type="Ensembl" id="ENSDLAP00005073590.1"/>
    </source>
</evidence>
<dbReference type="GO" id="GO:0046872">
    <property type="term" value="F:metal ion binding"/>
    <property type="evidence" value="ECO:0007669"/>
    <property type="project" value="UniProtKB-KW"/>
</dbReference>
<evidence type="ECO:0000256" key="10">
    <source>
        <dbReference type="ARBA" id="ARBA00022917"/>
    </source>
</evidence>
<evidence type="ECO:0000313" key="14">
    <source>
        <dbReference type="Proteomes" id="UP000694389"/>
    </source>
</evidence>
<dbReference type="FunFam" id="1.10.10.2320:FF:000001">
    <property type="entry name" value="phenylalanine--tRNA ligase alpha subunit"/>
    <property type="match status" value="1"/>
</dbReference>
<dbReference type="Gene3D" id="3.30.930.10">
    <property type="entry name" value="Bira Bifunctional Protein, Domain 2"/>
    <property type="match status" value="1"/>
</dbReference>
<keyword evidence="4" id="KW-0963">Cytoplasm</keyword>
<comment type="subcellular location">
    <subcellularLocation>
        <location evidence="1">Cytoplasm</location>
    </subcellularLocation>
</comment>
<dbReference type="GeneTree" id="ENSGT00390000006387"/>
<dbReference type="InterPro" id="IPR002319">
    <property type="entry name" value="Phenylalanyl-tRNA_Synthase"/>
</dbReference>
<dbReference type="InterPro" id="IPR004529">
    <property type="entry name" value="Phe-tRNA-synth_IIc_asu"/>
</dbReference>
<evidence type="ECO:0000256" key="8">
    <source>
        <dbReference type="ARBA" id="ARBA00022840"/>
    </source>
</evidence>
<proteinExistence type="inferred from homology"/>
<dbReference type="NCBIfam" id="TIGR00468">
    <property type="entry name" value="pheS"/>
    <property type="match status" value="1"/>
</dbReference>
<keyword evidence="10" id="KW-0648">Protein biosynthesis</keyword>
<protein>
    <recommendedName>
        <fullName evidence="3">phenylalanine--tRNA ligase</fullName>
        <ecNumber evidence="3">6.1.1.20</ecNumber>
    </recommendedName>
</protein>
<keyword evidence="11" id="KW-0030">Aminoacyl-tRNA synthetase</keyword>
<dbReference type="EC" id="6.1.1.20" evidence="3"/>
<dbReference type="GO" id="GO:0005829">
    <property type="term" value="C:cytosol"/>
    <property type="evidence" value="ECO:0007669"/>
    <property type="project" value="TreeGrafter"/>
</dbReference>
<evidence type="ECO:0000256" key="9">
    <source>
        <dbReference type="ARBA" id="ARBA00022842"/>
    </source>
</evidence>
<dbReference type="InterPro" id="IPR040586">
    <property type="entry name" value="PheRS_DBD2"/>
</dbReference>
<reference evidence="13" key="1">
    <citation type="submission" date="2025-08" db="UniProtKB">
        <authorList>
            <consortium name="Ensembl"/>
        </authorList>
    </citation>
    <scope>IDENTIFICATION</scope>
</reference>
<evidence type="ECO:0000256" key="3">
    <source>
        <dbReference type="ARBA" id="ARBA00012814"/>
    </source>
</evidence>
<comment type="similarity">
    <text evidence="2">Belongs to the class-II aminoacyl-tRNA synthetase family. Phe-tRNA synthetase alpha subunit type 2 subfamily.</text>
</comment>
<keyword evidence="7" id="KW-0547">Nucleotide-binding</keyword>
<reference evidence="13" key="2">
    <citation type="submission" date="2025-09" db="UniProtKB">
        <authorList>
            <consortium name="Ensembl"/>
        </authorList>
    </citation>
    <scope>IDENTIFICATION</scope>
</reference>
<dbReference type="InterPro" id="IPR045864">
    <property type="entry name" value="aa-tRNA-synth_II/BPL/LPL"/>
</dbReference>
<dbReference type="GO" id="GO:0006432">
    <property type="term" value="P:phenylalanyl-tRNA aminoacylation"/>
    <property type="evidence" value="ECO:0007669"/>
    <property type="project" value="InterPro"/>
</dbReference>
<dbReference type="AlphaFoldDB" id="A0A8P4KKX9"/>
<evidence type="ECO:0000256" key="6">
    <source>
        <dbReference type="ARBA" id="ARBA00022723"/>
    </source>
</evidence>
<dbReference type="InterPro" id="IPR006195">
    <property type="entry name" value="aa-tRNA-synth_II"/>
</dbReference>
<dbReference type="PROSITE" id="PS50862">
    <property type="entry name" value="AA_TRNA_LIGASE_II"/>
    <property type="match status" value="1"/>
</dbReference>
<dbReference type="FunFam" id="3.30.1370.240:FF:000002">
    <property type="entry name" value="phenylalanine--tRNA ligase alpha subunit"/>
    <property type="match status" value="1"/>
</dbReference>
<dbReference type="Proteomes" id="UP000694389">
    <property type="component" value="Unassembled WGS sequence"/>
</dbReference>
<evidence type="ECO:0000256" key="11">
    <source>
        <dbReference type="ARBA" id="ARBA00023146"/>
    </source>
</evidence>
<sequence length="463" mass="52685">MADTGVVETLLRLIEKVDDGVDSLEVAASLGVDHQVIVGAVKSLQALGDIISAELRSSKHWELTEEGTEIAEQGSHEARVFSSIPLEGLAQSELMVESIDDQVREKLLLVKKANTAQLEEKEKNELKKRKLLSEVTVKSYWISKGISFSTTITKQETELTPEMVANGSWKEKKFKPYNFEAMGVAPDCGHLHPLMKVRTQFRQIFLEMGFTEMPTNNFIESSFWNFDSLFQPQQHPARDQHDTFFLSDPALAHEFPQDYLERVKKVHSEGGFGSQGYKYDWKIEEAQKNILRTHTTAVSARMLYKLAQQKFTPVKYFSIDRVFRNETLDATHLAEFHQIEGVVADYGLTLGDLMGILHQFFTKLGITKLRFKPAYNPYTEPSMEVFSYHEGLKKWVEVGNSGVFRPEMLLPMGLPEDVSVIAWGLSLERPTMIKYGINNIRELVGHKVNLQMVYDSPICRLES</sequence>
<accession>A0A8P4KKX9</accession>
<dbReference type="FunFam" id="3.30.930.10:FF:000036">
    <property type="entry name" value="phenylalanine--tRNA ligase alpha subunit"/>
    <property type="match status" value="1"/>
</dbReference>
<dbReference type="PANTHER" id="PTHR11538">
    <property type="entry name" value="PHENYLALANYL-TRNA SYNTHETASE"/>
    <property type="match status" value="1"/>
</dbReference>
<evidence type="ECO:0000256" key="7">
    <source>
        <dbReference type="ARBA" id="ARBA00022741"/>
    </source>
</evidence>
<dbReference type="Ensembl" id="ENSDLAT00005074962.1">
    <property type="protein sequence ID" value="ENSDLAP00005073590.1"/>
    <property type="gene ID" value="ENSDLAG00005017344.2"/>
</dbReference>
<dbReference type="GO" id="GO:0005524">
    <property type="term" value="F:ATP binding"/>
    <property type="evidence" value="ECO:0007669"/>
    <property type="project" value="UniProtKB-KW"/>
</dbReference>
<feature type="domain" description="Aminoacyl-transfer RNA synthetases class-II family profile" evidence="12">
    <location>
        <begin position="196"/>
        <end position="457"/>
    </location>
</feature>
<dbReference type="NCBIfam" id="NF003210">
    <property type="entry name" value="PRK04172.1"/>
    <property type="match status" value="1"/>
</dbReference>
<evidence type="ECO:0000259" key="12">
    <source>
        <dbReference type="PROSITE" id="PS50862"/>
    </source>
</evidence>
<organism evidence="13 14">
    <name type="scientific">Dicentrarchus labrax</name>
    <name type="common">European seabass</name>
    <name type="synonym">Morone labrax</name>
    <dbReference type="NCBI Taxonomy" id="13489"/>
    <lineage>
        <taxon>Eukaryota</taxon>
        <taxon>Metazoa</taxon>
        <taxon>Chordata</taxon>
        <taxon>Craniata</taxon>
        <taxon>Vertebrata</taxon>
        <taxon>Euteleostomi</taxon>
        <taxon>Actinopterygii</taxon>
        <taxon>Neopterygii</taxon>
        <taxon>Teleostei</taxon>
        <taxon>Neoteleostei</taxon>
        <taxon>Acanthomorphata</taxon>
        <taxon>Eupercaria</taxon>
        <taxon>Moronidae</taxon>
        <taxon>Dicentrarchus</taxon>
    </lineage>
</organism>